<name>A0A387BMY8_9LACT</name>
<keyword evidence="2" id="KW-1185">Reference proteome</keyword>
<sequence>MQENQRFLDDLTEFEQVIKEQMYLEYKKFFFKMRAIIKWGNPTNPESLREMRQAMIERLNDAGGNLKFFAEEVKSFRNEVEESQADEQSNQYHKS</sequence>
<dbReference type="KEGG" id="lact:D7I46_01590"/>
<accession>A0A387BMY8</accession>
<proteinExistence type="predicted"/>
<dbReference type="Proteomes" id="UP000269374">
    <property type="component" value="Chromosome"/>
</dbReference>
<dbReference type="AlphaFoldDB" id="A0A387BMY8"/>
<evidence type="ECO:0000313" key="2">
    <source>
        <dbReference type="Proteomes" id="UP000269374"/>
    </source>
</evidence>
<dbReference type="RefSeq" id="WP_120771279.1">
    <property type="nucleotide sequence ID" value="NZ_CP032627.1"/>
</dbReference>
<dbReference type="EMBL" id="CP032627">
    <property type="protein sequence ID" value="AYF99890.1"/>
    <property type="molecule type" value="Genomic_DNA"/>
</dbReference>
<evidence type="ECO:0000313" key="1">
    <source>
        <dbReference type="EMBL" id="AYF99890.1"/>
    </source>
</evidence>
<protein>
    <submittedName>
        <fullName evidence="1">Uncharacterized protein</fullName>
    </submittedName>
</protein>
<gene>
    <name evidence="1" type="ORF">D7I46_01590</name>
</gene>
<reference evidence="1 2" key="1">
    <citation type="submission" date="2018-09" db="EMBL/GenBank/DDBJ databases">
        <title>Genome sequencing of strain 1JSPR-7.</title>
        <authorList>
            <person name="Heo J."/>
            <person name="Kim S.-J."/>
            <person name="Kwon S.-W."/>
        </authorList>
    </citation>
    <scope>NUCLEOTIDE SEQUENCE [LARGE SCALE GENOMIC DNA]</scope>
    <source>
        <strain evidence="1 2">1JSPR-7</strain>
    </source>
</reference>
<organism evidence="1 2">
    <name type="scientific">Lactococcus allomyrinae</name>
    <dbReference type="NCBI Taxonomy" id="2419773"/>
    <lineage>
        <taxon>Bacteria</taxon>
        <taxon>Bacillati</taxon>
        <taxon>Bacillota</taxon>
        <taxon>Bacilli</taxon>
        <taxon>Lactobacillales</taxon>
        <taxon>Streptococcaceae</taxon>
        <taxon>Lactococcus</taxon>
    </lineage>
</organism>